<dbReference type="GO" id="GO:0005886">
    <property type="term" value="C:plasma membrane"/>
    <property type="evidence" value="ECO:0007669"/>
    <property type="project" value="UniProtKB-SubCell"/>
</dbReference>
<keyword evidence="17 19" id="KW-0472">Membrane</keyword>
<keyword evidence="7 19" id="KW-0812">Transmembrane</keyword>
<dbReference type="EC" id="7.2.2.8" evidence="3"/>
<dbReference type="InterPro" id="IPR027256">
    <property type="entry name" value="P-typ_ATPase_IB"/>
</dbReference>
<evidence type="ECO:0000256" key="16">
    <source>
        <dbReference type="ARBA" id="ARBA00023065"/>
    </source>
</evidence>
<dbReference type="PANTHER" id="PTHR43520">
    <property type="entry name" value="ATP7, ISOFORM B"/>
    <property type="match status" value="1"/>
</dbReference>
<dbReference type="Gene3D" id="3.40.1110.10">
    <property type="entry name" value="Calcium-transporting ATPase, cytoplasmic domain N"/>
    <property type="match status" value="1"/>
</dbReference>
<dbReference type="InterPro" id="IPR018303">
    <property type="entry name" value="ATPase_P-typ_P_site"/>
</dbReference>
<dbReference type="InterPro" id="IPR023214">
    <property type="entry name" value="HAD_sf"/>
</dbReference>
<evidence type="ECO:0000256" key="5">
    <source>
        <dbReference type="ARBA" id="ARBA00022475"/>
    </source>
</evidence>
<keyword evidence="13" id="KW-1278">Translocase</keyword>
<dbReference type="InterPro" id="IPR001757">
    <property type="entry name" value="P_typ_ATPase"/>
</dbReference>
<dbReference type="GO" id="GO:0055070">
    <property type="term" value="P:copper ion homeostasis"/>
    <property type="evidence" value="ECO:0007669"/>
    <property type="project" value="TreeGrafter"/>
</dbReference>
<evidence type="ECO:0000313" key="21">
    <source>
        <dbReference type="EMBL" id="KRL93665.1"/>
    </source>
</evidence>
<feature type="transmembrane region" description="Helical" evidence="19">
    <location>
        <begin position="672"/>
        <end position="695"/>
    </location>
</feature>
<dbReference type="GO" id="GO:0005524">
    <property type="term" value="F:ATP binding"/>
    <property type="evidence" value="ECO:0007669"/>
    <property type="project" value="UniProtKB-UniRule"/>
</dbReference>
<dbReference type="InterPro" id="IPR023298">
    <property type="entry name" value="ATPase_P-typ_TM_dom_sf"/>
</dbReference>
<evidence type="ECO:0000256" key="15">
    <source>
        <dbReference type="ARBA" id="ARBA00023008"/>
    </source>
</evidence>
<dbReference type="SFLD" id="SFLDF00027">
    <property type="entry name" value="p-type_atpase"/>
    <property type="match status" value="1"/>
</dbReference>
<dbReference type="PRINTS" id="PR00120">
    <property type="entry name" value="HATPASE"/>
</dbReference>
<evidence type="ECO:0000256" key="13">
    <source>
        <dbReference type="ARBA" id="ARBA00022967"/>
    </source>
</evidence>
<dbReference type="Gene3D" id="3.40.50.1000">
    <property type="entry name" value="HAD superfamily/HAD-like"/>
    <property type="match status" value="1"/>
</dbReference>
<evidence type="ECO:0000256" key="11">
    <source>
        <dbReference type="ARBA" id="ARBA00022840"/>
    </source>
</evidence>
<comment type="subcellular location">
    <subcellularLocation>
        <location evidence="1">Cell membrane</location>
        <topology evidence="1">Multi-pass membrane protein</topology>
    </subcellularLocation>
</comment>
<evidence type="ECO:0000259" key="20">
    <source>
        <dbReference type="Pfam" id="PF00122"/>
    </source>
</evidence>
<evidence type="ECO:0000256" key="4">
    <source>
        <dbReference type="ARBA" id="ARBA00022448"/>
    </source>
</evidence>
<feature type="transmembrane region" description="Helical" evidence="19">
    <location>
        <begin position="180"/>
        <end position="198"/>
    </location>
</feature>
<feature type="transmembrane region" description="Helical" evidence="19">
    <location>
        <begin position="146"/>
        <end position="168"/>
    </location>
</feature>
<dbReference type="Proteomes" id="UP000051580">
    <property type="component" value="Unassembled WGS sequence"/>
</dbReference>
<dbReference type="Pfam" id="PF00122">
    <property type="entry name" value="E1-E2_ATPase"/>
    <property type="match status" value="1"/>
</dbReference>
<comment type="catalytic activity">
    <reaction evidence="18">
        <text>Cu(+)(in) + ATP + H2O = Cu(+)(out) + ADP + phosphate + H(+)</text>
        <dbReference type="Rhea" id="RHEA:25792"/>
        <dbReference type="ChEBI" id="CHEBI:15377"/>
        <dbReference type="ChEBI" id="CHEBI:15378"/>
        <dbReference type="ChEBI" id="CHEBI:30616"/>
        <dbReference type="ChEBI" id="CHEBI:43474"/>
        <dbReference type="ChEBI" id="CHEBI:49552"/>
        <dbReference type="ChEBI" id="CHEBI:456216"/>
        <dbReference type="EC" id="7.2.2.8"/>
    </reaction>
</comment>
<dbReference type="InterPro" id="IPR059000">
    <property type="entry name" value="ATPase_P-type_domA"/>
</dbReference>
<evidence type="ECO:0000256" key="8">
    <source>
        <dbReference type="ARBA" id="ARBA00022723"/>
    </source>
</evidence>
<keyword evidence="11 19" id="KW-0067">ATP-binding</keyword>
<feature type="transmembrane region" description="Helical" evidence="19">
    <location>
        <begin position="701"/>
        <end position="720"/>
    </location>
</feature>
<feature type="transmembrane region" description="Helical" evidence="19">
    <location>
        <begin position="83"/>
        <end position="109"/>
    </location>
</feature>
<feature type="transmembrane region" description="Helical" evidence="19">
    <location>
        <begin position="361"/>
        <end position="385"/>
    </location>
</feature>
<keyword evidence="8 19" id="KW-0479">Metal-binding</keyword>
<comment type="similarity">
    <text evidence="2 19">Belongs to the cation transport ATPase (P-type) (TC 3.A.3) family. Type IB subfamily.</text>
</comment>
<dbReference type="SFLD" id="SFLDG00002">
    <property type="entry name" value="C1.7:_P-type_atpase_like"/>
    <property type="match status" value="1"/>
</dbReference>
<dbReference type="NCBIfam" id="TIGR01511">
    <property type="entry name" value="ATPase-IB1_Cu"/>
    <property type="match status" value="1"/>
</dbReference>
<dbReference type="EMBL" id="AZFS01000061">
    <property type="protein sequence ID" value="KRL93665.1"/>
    <property type="molecule type" value="Genomic_DNA"/>
</dbReference>
<evidence type="ECO:0000256" key="17">
    <source>
        <dbReference type="ARBA" id="ARBA00023136"/>
    </source>
</evidence>
<evidence type="ECO:0000256" key="1">
    <source>
        <dbReference type="ARBA" id="ARBA00004651"/>
    </source>
</evidence>
<dbReference type="PRINTS" id="PR00119">
    <property type="entry name" value="CATATPASE"/>
</dbReference>
<organism evidence="21 22">
    <name type="scientific">Levilactobacillus hammesii DSM 16381</name>
    <dbReference type="NCBI Taxonomy" id="1423753"/>
    <lineage>
        <taxon>Bacteria</taxon>
        <taxon>Bacillati</taxon>
        <taxon>Bacillota</taxon>
        <taxon>Bacilli</taxon>
        <taxon>Lactobacillales</taxon>
        <taxon>Lactobacillaceae</taxon>
        <taxon>Levilactobacillus</taxon>
    </lineage>
</organism>
<protein>
    <recommendedName>
        <fullName evidence="3">P-type Cu(+) transporter</fullName>
        <ecNumber evidence="3">7.2.2.8</ecNumber>
    </recommendedName>
</protein>
<dbReference type="NCBIfam" id="TIGR01494">
    <property type="entry name" value="ATPase_P-type"/>
    <property type="match status" value="1"/>
</dbReference>
<dbReference type="SFLD" id="SFLDS00003">
    <property type="entry name" value="Haloacid_Dehalogenase"/>
    <property type="match status" value="1"/>
</dbReference>
<keyword evidence="22" id="KW-1185">Reference proteome</keyword>
<evidence type="ECO:0000256" key="7">
    <source>
        <dbReference type="ARBA" id="ARBA00022692"/>
    </source>
</evidence>
<keyword evidence="4" id="KW-0813">Transport</keyword>
<dbReference type="Gene3D" id="2.70.150.10">
    <property type="entry name" value="Calcium-transporting ATPase, cytoplasmic transduction domain A"/>
    <property type="match status" value="1"/>
</dbReference>
<feature type="transmembrane region" description="Helical" evidence="19">
    <location>
        <begin position="115"/>
        <end position="134"/>
    </location>
</feature>
<evidence type="ECO:0000256" key="19">
    <source>
        <dbReference type="RuleBase" id="RU362081"/>
    </source>
</evidence>
<keyword evidence="9 19" id="KW-0547">Nucleotide-binding</keyword>
<comment type="caution">
    <text evidence="21">The sequence shown here is derived from an EMBL/GenBank/DDBJ whole genome shotgun (WGS) entry which is preliminary data.</text>
</comment>
<evidence type="ECO:0000256" key="12">
    <source>
        <dbReference type="ARBA" id="ARBA00022842"/>
    </source>
</evidence>
<dbReference type="GO" id="GO:0005507">
    <property type="term" value="F:copper ion binding"/>
    <property type="evidence" value="ECO:0007669"/>
    <property type="project" value="TreeGrafter"/>
</dbReference>
<accession>A0A0R1UJZ8</accession>
<proteinExistence type="inferred from homology"/>
<dbReference type="SUPFAM" id="SSF56784">
    <property type="entry name" value="HAD-like"/>
    <property type="match status" value="1"/>
</dbReference>
<dbReference type="STRING" id="1423753.FD28_GL000848"/>
<dbReference type="InterPro" id="IPR023299">
    <property type="entry name" value="ATPase_P-typ_cyto_dom_N"/>
</dbReference>
<dbReference type="GO" id="GO:0140581">
    <property type="term" value="F:P-type monovalent copper transporter activity"/>
    <property type="evidence" value="ECO:0007669"/>
    <property type="project" value="UniProtKB-EC"/>
</dbReference>
<evidence type="ECO:0000256" key="3">
    <source>
        <dbReference type="ARBA" id="ARBA00012517"/>
    </source>
</evidence>
<dbReference type="GO" id="GO:0016887">
    <property type="term" value="F:ATP hydrolysis activity"/>
    <property type="evidence" value="ECO:0007669"/>
    <property type="project" value="InterPro"/>
</dbReference>
<dbReference type="CDD" id="cd07552">
    <property type="entry name" value="P-type_ATPase_Cu-like"/>
    <property type="match status" value="1"/>
</dbReference>
<dbReference type="PANTHER" id="PTHR43520:SF5">
    <property type="entry name" value="CATION-TRANSPORTING P-TYPE ATPASE-RELATED"/>
    <property type="match status" value="1"/>
</dbReference>
<dbReference type="Pfam" id="PF00702">
    <property type="entry name" value="Hydrolase"/>
    <property type="match status" value="1"/>
</dbReference>
<dbReference type="InterPro" id="IPR008250">
    <property type="entry name" value="ATPase_P-typ_transduc_dom_A_sf"/>
</dbReference>
<name>A0A0R1UJZ8_9LACO</name>
<evidence type="ECO:0000256" key="6">
    <source>
        <dbReference type="ARBA" id="ARBA00022553"/>
    </source>
</evidence>
<keyword evidence="14 19" id="KW-1133">Transmembrane helix</keyword>
<dbReference type="GO" id="GO:0043682">
    <property type="term" value="F:P-type divalent copper transporter activity"/>
    <property type="evidence" value="ECO:0007669"/>
    <property type="project" value="TreeGrafter"/>
</dbReference>
<evidence type="ECO:0000256" key="14">
    <source>
        <dbReference type="ARBA" id="ARBA00022989"/>
    </source>
</evidence>
<dbReference type="InterPro" id="IPR036412">
    <property type="entry name" value="HAD-like_sf"/>
</dbReference>
<keyword evidence="6" id="KW-0597">Phosphoprotein</keyword>
<gene>
    <name evidence="21" type="ORF">FD28_GL000848</name>
</gene>
<dbReference type="InterPro" id="IPR044492">
    <property type="entry name" value="P_typ_ATPase_HD_dom"/>
</dbReference>
<dbReference type="NCBIfam" id="TIGR01525">
    <property type="entry name" value="ATPase-IB_hvy"/>
    <property type="match status" value="1"/>
</dbReference>
<evidence type="ECO:0000256" key="18">
    <source>
        <dbReference type="ARBA" id="ARBA00049289"/>
    </source>
</evidence>
<evidence type="ECO:0000256" key="2">
    <source>
        <dbReference type="ARBA" id="ARBA00006024"/>
    </source>
</evidence>
<dbReference type="PROSITE" id="PS00154">
    <property type="entry name" value="ATPASE_E1_E2"/>
    <property type="match status" value="1"/>
</dbReference>
<feature type="transmembrane region" description="Helical" evidence="19">
    <location>
        <begin position="333"/>
        <end position="355"/>
    </location>
</feature>
<dbReference type="AlphaFoldDB" id="A0A0R1UJZ8"/>
<feature type="domain" description="P-type ATPase A" evidence="20">
    <location>
        <begin position="216"/>
        <end position="316"/>
    </location>
</feature>
<dbReference type="SUPFAM" id="SSF81665">
    <property type="entry name" value="Calcium ATPase, transmembrane domain M"/>
    <property type="match status" value="1"/>
</dbReference>
<keyword evidence="16" id="KW-0406">Ion transport</keyword>
<keyword evidence="5 19" id="KW-1003">Cell membrane</keyword>
<evidence type="ECO:0000256" key="9">
    <source>
        <dbReference type="ARBA" id="ARBA00022741"/>
    </source>
</evidence>
<evidence type="ECO:0000256" key="10">
    <source>
        <dbReference type="ARBA" id="ARBA00022796"/>
    </source>
</evidence>
<evidence type="ECO:0000313" key="22">
    <source>
        <dbReference type="Proteomes" id="UP000051580"/>
    </source>
</evidence>
<keyword evidence="10" id="KW-0187">Copper transport</keyword>
<dbReference type="PATRIC" id="fig|1423753.3.peg.887"/>
<dbReference type="SUPFAM" id="SSF81653">
    <property type="entry name" value="Calcium ATPase, transduction domain A"/>
    <property type="match status" value="1"/>
</dbReference>
<reference evidence="21 22" key="1">
    <citation type="journal article" date="2015" name="Genome Announc.">
        <title>Expanding the biotechnology potential of lactobacilli through comparative genomics of 213 strains and associated genera.</title>
        <authorList>
            <person name="Sun Z."/>
            <person name="Harris H.M."/>
            <person name="McCann A."/>
            <person name="Guo C."/>
            <person name="Argimon S."/>
            <person name="Zhang W."/>
            <person name="Yang X."/>
            <person name="Jeffery I.B."/>
            <person name="Cooney J.C."/>
            <person name="Kagawa T.F."/>
            <person name="Liu W."/>
            <person name="Song Y."/>
            <person name="Salvetti E."/>
            <person name="Wrobel A."/>
            <person name="Rasinkangas P."/>
            <person name="Parkhill J."/>
            <person name="Rea M.C."/>
            <person name="O'Sullivan O."/>
            <person name="Ritari J."/>
            <person name="Douillard F.P."/>
            <person name="Paul Ross R."/>
            <person name="Yang R."/>
            <person name="Briner A.E."/>
            <person name="Felis G.E."/>
            <person name="de Vos W.M."/>
            <person name="Barrangou R."/>
            <person name="Klaenhammer T.R."/>
            <person name="Caufield P.W."/>
            <person name="Cui Y."/>
            <person name="Zhang H."/>
            <person name="O'Toole P.W."/>
        </authorList>
    </citation>
    <scope>NUCLEOTIDE SEQUENCE [LARGE SCALE GENOMIC DNA]</scope>
    <source>
        <strain evidence="21 22">DSM 16381</strain>
    </source>
</reference>
<keyword evidence="15" id="KW-0186">Copper</keyword>
<sequence>MRLPAGGIRRELLIMKSSERQLGMTHMNMQHDMKGMDHTQMAPADRGMDSQKHQDMSNMDMSDMDMDMGDGHMMHMGNLKRKFWVSLILTIPVILMSPMMGMTLPFQWVFPGSDWIVAILGTVLFFYGGMPFFSGAKAELQMKRPAMMTLIAMGVGVAYIYSIYAVIANNLFHVTPTVNNFFWELSTLIVIMLLGHWIEMNAVMNAGSAVDALGKLLPQEAHVVDDQGNLTDIKLSDLQVGQTVAIRAGEQIPADATILSGGSDVNESLVTGESKAVRKGTGDTVIGGSVNGTGTLTAKVTGTGDSGYLAQVMALIKDAKNEKSKSENLADRVAGWLFYAALFVGILAFIVWLTVANLAVALPVAVAVFVIACPHALGLAVPLVVSRSTALAAQNGLLIRNRTAMEQVNQLKFALMDKTGTLTMGEFKVNHLVSLDDSHTADEILGLMASLEKGSSHPLATGILTAAKAKAVSLTAAEETHQETGLGQFGTVAGTTYGVVSVNYLDQHHLTYDHDQFKAFAAEGNSISYLVAGDQVLGLVAQGDQIKPAAAKLVASLKKQGITPVMLTGDNQETANKVAASVGIEDVQARLLPEDKERLVQEYQGKGKVLFIGDGVNDAPSLARADIGMAIGSGTDVAIESADIILVSSDPADVIQFLDLARAMHRKMTENLWWGAGYNLIAIPLAAGVLAPIGFMLDPMVGAIVMSLSTIIVAINAMTLKIKKVA</sequence>
<keyword evidence="12" id="KW-0460">Magnesium</keyword>